<dbReference type="HAMAP" id="MF_00082">
    <property type="entry name" value="ArgB"/>
    <property type="match status" value="1"/>
</dbReference>
<keyword evidence="6 9" id="KW-0418">Kinase</keyword>
<evidence type="ECO:0000256" key="6">
    <source>
        <dbReference type="ARBA" id="ARBA00022777"/>
    </source>
</evidence>
<evidence type="ECO:0000313" key="11">
    <source>
        <dbReference type="EMBL" id="OLS02515.1"/>
    </source>
</evidence>
<dbReference type="OrthoDB" id="9803155at2"/>
<comment type="pathway">
    <text evidence="1 9">Amino-acid biosynthesis; L-arginine biosynthesis; N(2)-acetyl-L-ornithine from L-glutamate: step 2/4.</text>
</comment>
<feature type="site" description="Transition state stabilizer" evidence="9">
    <location>
        <position position="244"/>
    </location>
</feature>
<evidence type="ECO:0000256" key="9">
    <source>
        <dbReference type="HAMAP-Rule" id="MF_00082"/>
    </source>
</evidence>
<dbReference type="NCBIfam" id="TIGR00761">
    <property type="entry name" value="argB"/>
    <property type="match status" value="1"/>
</dbReference>
<evidence type="ECO:0000256" key="2">
    <source>
        <dbReference type="ARBA" id="ARBA00022571"/>
    </source>
</evidence>
<keyword evidence="3 9" id="KW-0028">Amino-acid biosynthesis</keyword>
<keyword evidence="12" id="KW-1185">Reference proteome</keyword>
<dbReference type="GO" id="GO:0042450">
    <property type="term" value="P:L-arginine biosynthetic process via ornithine"/>
    <property type="evidence" value="ECO:0007669"/>
    <property type="project" value="UniProtKB-UniRule"/>
</dbReference>
<comment type="similarity">
    <text evidence="9">Belongs to the acetylglutamate kinase family. ArgB subfamily.</text>
</comment>
<feature type="binding site" evidence="9">
    <location>
        <position position="86"/>
    </location>
    <ligand>
        <name>substrate</name>
    </ligand>
</feature>
<dbReference type="EC" id="2.7.2.8" evidence="9"/>
<evidence type="ECO:0000256" key="7">
    <source>
        <dbReference type="ARBA" id="ARBA00022840"/>
    </source>
</evidence>
<dbReference type="InterPro" id="IPR001057">
    <property type="entry name" value="Glu/AcGlu_kinase"/>
</dbReference>
<gene>
    <name evidence="9 11" type="primary">argB</name>
    <name evidence="11" type="ORF">TICRE_15130</name>
</gene>
<dbReference type="SUPFAM" id="SSF53633">
    <property type="entry name" value="Carbamate kinase-like"/>
    <property type="match status" value="1"/>
</dbReference>
<dbReference type="AlphaFoldDB" id="A0A1U7M5F8"/>
<keyword evidence="5 9" id="KW-0547">Nucleotide-binding</keyword>
<comment type="catalytic activity">
    <reaction evidence="8 9">
        <text>N-acetyl-L-glutamate + ATP = N-acetyl-L-glutamyl 5-phosphate + ADP</text>
        <dbReference type="Rhea" id="RHEA:14629"/>
        <dbReference type="ChEBI" id="CHEBI:30616"/>
        <dbReference type="ChEBI" id="CHEBI:44337"/>
        <dbReference type="ChEBI" id="CHEBI:57936"/>
        <dbReference type="ChEBI" id="CHEBI:456216"/>
        <dbReference type="EC" id="2.7.2.8"/>
    </reaction>
</comment>
<dbReference type="PANTHER" id="PTHR23342">
    <property type="entry name" value="N-ACETYLGLUTAMATE SYNTHASE"/>
    <property type="match status" value="1"/>
</dbReference>
<accession>A0A1U7M5F8</accession>
<dbReference type="CDD" id="cd04250">
    <property type="entry name" value="AAK_NAGK-C"/>
    <property type="match status" value="1"/>
</dbReference>
<protein>
    <recommendedName>
        <fullName evidence="9">Acetylglutamate kinase</fullName>
        <ecNumber evidence="9">2.7.2.8</ecNumber>
    </recommendedName>
    <alternativeName>
        <fullName evidence="9">N-acetyl-L-glutamate 5-phosphotransferase</fullName>
    </alternativeName>
    <alternativeName>
        <fullName evidence="9">NAG kinase</fullName>
        <shortName evidence="9">NAGK</shortName>
    </alternativeName>
</protein>
<dbReference type="InterPro" id="IPR037528">
    <property type="entry name" value="ArgB"/>
</dbReference>
<comment type="caution">
    <text evidence="11">The sequence shown here is derived from an EMBL/GenBank/DDBJ whole genome shotgun (WGS) entry which is preliminary data.</text>
</comment>
<dbReference type="Gene3D" id="3.40.1160.10">
    <property type="entry name" value="Acetylglutamate kinase-like"/>
    <property type="match status" value="1"/>
</dbReference>
<dbReference type="FunFam" id="3.40.1160.10:FF:000004">
    <property type="entry name" value="Acetylglutamate kinase"/>
    <property type="match status" value="1"/>
</dbReference>
<dbReference type="EMBL" id="LTDM01000024">
    <property type="protein sequence ID" value="OLS02515.1"/>
    <property type="molecule type" value="Genomic_DNA"/>
</dbReference>
<dbReference type="UniPathway" id="UPA00068">
    <property type="reaction ID" value="UER00107"/>
</dbReference>
<keyword evidence="7 9" id="KW-0067">ATP-binding</keyword>
<dbReference type="InterPro" id="IPR001048">
    <property type="entry name" value="Asp/Glu/Uridylate_kinase"/>
</dbReference>
<evidence type="ECO:0000256" key="8">
    <source>
        <dbReference type="ARBA" id="ARBA00048141"/>
    </source>
</evidence>
<comment type="subcellular location">
    <subcellularLocation>
        <location evidence="9">Cytoplasm</location>
    </subcellularLocation>
</comment>
<dbReference type="GO" id="GO:0005524">
    <property type="term" value="F:ATP binding"/>
    <property type="evidence" value="ECO:0007669"/>
    <property type="project" value="UniProtKB-UniRule"/>
</dbReference>
<feature type="binding site" evidence="9">
    <location>
        <begin position="64"/>
        <end position="65"/>
    </location>
    <ligand>
        <name>substrate</name>
    </ligand>
</feature>
<dbReference type="PIRSF" id="PIRSF000728">
    <property type="entry name" value="NAGK"/>
    <property type="match status" value="1"/>
</dbReference>
<dbReference type="Proteomes" id="UP000186112">
    <property type="component" value="Unassembled WGS sequence"/>
</dbReference>
<dbReference type="Pfam" id="PF00696">
    <property type="entry name" value="AA_kinase"/>
    <property type="match status" value="1"/>
</dbReference>
<feature type="site" description="Transition state stabilizer" evidence="9">
    <location>
        <position position="29"/>
    </location>
</feature>
<dbReference type="PRINTS" id="PR00474">
    <property type="entry name" value="GLU5KINASE"/>
</dbReference>
<name>A0A1U7M5F8_TISCR</name>
<evidence type="ECO:0000313" key="12">
    <source>
        <dbReference type="Proteomes" id="UP000186112"/>
    </source>
</evidence>
<keyword evidence="2 9" id="KW-0055">Arginine biosynthesis</keyword>
<dbReference type="GO" id="GO:0003991">
    <property type="term" value="F:acetylglutamate kinase activity"/>
    <property type="evidence" value="ECO:0007669"/>
    <property type="project" value="UniProtKB-UniRule"/>
</dbReference>
<evidence type="ECO:0000256" key="5">
    <source>
        <dbReference type="ARBA" id="ARBA00022741"/>
    </source>
</evidence>
<evidence type="ECO:0000256" key="3">
    <source>
        <dbReference type="ARBA" id="ARBA00022605"/>
    </source>
</evidence>
<dbReference type="PANTHER" id="PTHR23342:SF0">
    <property type="entry name" value="N-ACETYLGLUTAMATE SYNTHASE, MITOCHONDRIAL"/>
    <property type="match status" value="1"/>
</dbReference>
<evidence type="ECO:0000256" key="1">
    <source>
        <dbReference type="ARBA" id="ARBA00004828"/>
    </source>
</evidence>
<evidence type="ECO:0000259" key="10">
    <source>
        <dbReference type="Pfam" id="PF00696"/>
    </source>
</evidence>
<dbReference type="InterPro" id="IPR004662">
    <property type="entry name" value="AcgluKinase_fam"/>
</dbReference>
<organism evidence="11 12">
    <name type="scientific">Tissierella creatinophila DSM 6911</name>
    <dbReference type="NCBI Taxonomy" id="1123403"/>
    <lineage>
        <taxon>Bacteria</taxon>
        <taxon>Bacillati</taxon>
        <taxon>Bacillota</taxon>
        <taxon>Tissierellia</taxon>
        <taxon>Tissierellales</taxon>
        <taxon>Tissierellaceae</taxon>
        <taxon>Tissierella</taxon>
    </lineage>
</organism>
<dbReference type="InterPro" id="IPR041727">
    <property type="entry name" value="NAGK-C"/>
</dbReference>
<reference evidence="11 12" key="1">
    <citation type="submission" date="2016-02" db="EMBL/GenBank/DDBJ databases">
        <title>Genome sequence of Tissierella creatinophila DSM 6911.</title>
        <authorList>
            <person name="Poehlein A."/>
            <person name="Daniel R."/>
        </authorList>
    </citation>
    <scope>NUCLEOTIDE SEQUENCE [LARGE SCALE GENOMIC DNA]</scope>
    <source>
        <strain evidence="11 12">DSM 6911</strain>
    </source>
</reference>
<proteinExistence type="inferred from homology"/>
<keyword evidence="9" id="KW-0963">Cytoplasm</keyword>
<dbReference type="GO" id="GO:0005737">
    <property type="term" value="C:cytoplasm"/>
    <property type="evidence" value="ECO:0007669"/>
    <property type="project" value="UniProtKB-SubCell"/>
</dbReference>
<feature type="domain" description="Aspartate/glutamate/uridylate kinase" evidence="10">
    <location>
        <begin position="24"/>
        <end position="263"/>
    </location>
</feature>
<sequence length="291" mass="31651">MDKALEKANILIEAIPYIKKFTGKTFVIKYGGSAMIDEDKKKLLIEDIVLFKLLGIDIVIVHGGGPFIKEALDKLGKDAQFIDGLRVTDDETMEIVEMVLSGSVNKEIANSIQKNGIPSVGISGKDGNLLKAKKIEIENGDLGFVGDIESVDPSIIKTLLQQGFIPVVSPVAKDENFDTYNINADYAAAEIAGSLNAEKLIFVTDILGVMRDVNDKDSLIHYMDLDVARKNIEDGIITGGMIPKVECCISAVERGTKQVHIINGNLPHSMILEIFTKQGIGTMFIKGGQDE</sequence>
<comment type="function">
    <text evidence="9">Catalyzes the ATP-dependent phosphorylation of N-acetyl-L-glutamate.</text>
</comment>
<dbReference type="InterPro" id="IPR036393">
    <property type="entry name" value="AceGlu_kinase-like_sf"/>
</dbReference>
<dbReference type="RefSeq" id="WP_075726718.1">
    <property type="nucleotide sequence ID" value="NZ_LTDM01000024.1"/>
</dbReference>
<keyword evidence="4 9" id="KW-0808">Transferase</keyword>
<feature type="binding site" evidence="9">
    <location>
        <position position="181"/>
    </location>
    <ligand>
        <name>substrate</name>
    </ligand>
</feature>
<evidence type="ECO:0000256" key="4">
    <source>
        <dbReference type="ARBA" id="ARBA00022679"/>
    </source>
</evidence>